<dbReference type="InterPro" id="IPR019128">
    <property type="entry name" value="Dcc1"/>
</dbReference>
<evidence type="ECO:0000313" key="4">
    <source>
        <dbReference type="Proteomes" id="UP001255856"/>
    </source>
</evidence>
<protein>
    <recommendedName>
        <fullName evidence="5">Sister chromatid cohesion protein DCC1</fullName>
    </recommendedName>
</protein>
<evidence type="ECO:0000256" key="1">
    <source>
        <dbReference type="ARBA" id="ARBA00007017"/>
    </source>
</evidence>
<comment type="similarity">
    <text evidence="1">Belongs to the DCC1 family.</text>
</comment>
<dbReference type="EMBL" id="JASFZW010000003">
    <property type="protein sequence ID" value="KAK2079326.1"/>
    <property type="molecule type" value="Genomic_DNA"/>
</dbReference>
<dbReference type="Pfam" id="PF09724">
    <property type="entry name" value="Dcc1"/>
    <property type="match status" value="2"/>
</dbReference>
<accession>A0AAD9IJ15</accession>
<dbReference type="GO" id="GO:0000785">
    <property type="term" value="C:chromatin"/>
    <property type="evidence" value="ECO:0007669"/>
    <property type="project" value="TreeGrafter"/>
</dbReference>
<dbReference type="GO" id="GO:0000775">
    <property type="term" value="C:chromosome, centromeric region"/>
    <property type="evidence" value="ECO:0007669"/>
    <property type="project" value="TreeGrafter"/>
</dbReference>
<dbReference type="PANTHER" id="PTHR13395">
    <property type="entry name" value="SISTER CHROMATID COHESION PROTEIN DCC1-RELATED"/>
    <property type="match status" value="1"/>
</dbReference>
<evidence type="ECO:0008006" key="5">
    <source>
        <dbReference type="Google" id="ProtNLM"/>
    </source>
</evidence>
<evidence type="ECO:0000313" key="3">
    <source>
        <dbReference type="EMBL" id="KAK2079326.1"/>
    </source>
</evidence>
<evidence type="ECO:0000256" key="2">
    <source>
        <dbReference type="ARBA" id="ARBA00022705"/>
    </source>
</evidence>
<dbReference type="AlphaFoldDB" id="A0AAD9IJ15"/>
<dbReference type="PANTHER" id="PTHR13395:SF6">
    <property type="entry name" value="SISTER CHROMATID COHESION PROTEIN DCC1"/>
    <property type="match status" value="1"/>
</dbReference>
<dbReference type="Proteomes" id="UP001255856">
    <property type="component" value="Unassembled WGS sequence"/>
</dbReference>
<dbReference type="GO" id="GO:0034088">
    <property type="term" value="P:maintenance of mitotic sister chromatid cohesion"/>
    <property type="evidence" value="ECO:0007669"/>
    <property type="project" value="TreeGrafter"/>
</dbReference>
<reference evidence="3" key="1">
    <citation type="submission" date="2021-01" db="EMBL/GenBank/DDBJ databases">
        <authorList>
            <person name="Eckstrom K.M.E."/>
        </authorList>
    </citation>
    <scope>NUCLEOTIDE SEQUENCE</scope>
    <source>
        <strain evidence="3">UVCC 0001</strain>
    </source>
</reference>
<sequence length="327" mass="35402">MPGAISVQPGRPRVLAYGPDIRNDLVLLEADESLVDELLLHGAQIKGGPSDCAVLCTENATFSLKTVGTTNSVFVVRDQHAYSGPDDADEQADAMSPALPGLTTEELLETVQMSRGELLAALRALPVVALEGRWRWIDQEYLDLMLQLLLLCAAERGWALVPGSALDAARLQAALEDSRVPLCPGEALPGSSSLWTVDAAAVARAIGAQLLTREAGKVQTWPLAEFERLWSSQLPEGFSVDWQSLGGLAVVDHESQTLGYLPVEGLPPLPRERFQALFAFRPRWSLEQLEPYMQGLGDPGESKEALLLKHTRAIQPLPDGPVVYGAR</sequence>
<keyword evidence="4" id="KW-1185">Reference proteome</keyword>
<name>A0AAD9IJ15_PROWI</name>
<proteinExistence type="inferred from homology"/>
<keyword evidence="2" id="KW-0235">DNA replication</keyword>
<dbReference type="GO" id="GO:0006260">
    <property type="term" value="P:DNA replication"/>
    <property type="evidence" value="ECO:0007669"/>
    <property type="project" value="UniProtKB-KW"/>
</dbReference>
<dbReference type="GO" id="GO:0031390">
    <property type="term" value="C:Ctf18 RFC-like complex"/>
    <property type="evidence" value="ECO:0007669"/>
    <property type="project" value="InterPro"/>
</dbReference>
<comment type="caution">
    <text evidence="3">The sequence shown here is derived from an EMBL/GenBank/DDBJ whole genome shotgun (WGS) entry which is preliminary data.</text>
</comment>
<gene>
    <name evidence="3" type="ORF">QBZ16_003017</name>
</gene>
<organism evidence="3 4">
    <name type="scientific">Prototheca wickerhamii</name>
    <dbReference type="NCBI Taxonomy" id="3111"/>
    <lineage>
        <taxon>Eukaryota</taxon>
        <taxon>Viridiplantae</taxon>
        <taxon>Chlorophyta</taxon>
        <taxon>core chlorophytes</taxon>
        <taxon>Trebouxiophyceae</taxon>
        <taxon>Chlorellales</taxon>
        <taxon>Chlorellaceae</taxon>
        <taxon>Prototheca</taxon>
    </lineage>
</organism>